<keyword evidence="2" id="KW-1133">Transmembrane helix</keyword>
<protein>
    <recommendedName>
        <fullName evidence="4">MucBP domain-containing protein</fullName>
    </recommendedName>
</protein>
<accession>A0ABZ2T6J8</accession>
<keyword evidence="3" id="KW-0732">Signal</keyword>
<evidence type="ECO:0000313" key="5">
    <source>
        <dbReference type="EMBL" id="WYJ87005.1"/>
    </source>
</evidence>
<evidence type="ECO:0000259" key="4">
    <source>
        <dbReference type="Pfam" id="PF06458"/>
    </source>
</evidence>
<evidence type="ECO:0000256" key="1">
    <source>
        <dbReference type="ARBA" id="ARBA00022737"/>
    </source>
</evidence>
<dbReference type="Pfam" id="PF06458">
    <property type="entry name" value="MucBP"/>
    <property type="match status" value="2"/>
</dbReference>
<reference evidence="5 6" key="2">
    <citation type="submission" date="2024-03" db="EMBL/GenBank/DDBJ databases">
        <title>The Genome Sequence of Enterococcus sp. DIV0727d.</title>
        <authorList>
            <consortium name="The Broad Institute Genomics Platform"/>
            <consortium name="The Broad Institute Microbial Omics Core"/>
            <consortium name="The Broad Institute Genomic Center for Infectious Diseases"/>
            <person name="Earl A."/>
            <person name="Manson A."/>
            <person name="Gilmore M."/>
            <person name="Schwartman J."/>
            <person name="Shea T."/>
            <person name="Abouelleil A."/>
            <person name="Cao P."/>
            <person name="Chapman S."/>
            <person name="Cusick C."/>
            <person name="Young S."/>
            <person name="Neafsey D."/>
            <person name="Nusbaum C."/>
            <person name="Birren B."/>
        </authorList>
    </citation>
    <scope>NUCLEOTIDE SEQUENCE [LARGE SCALE GENOMIC DNA]</scope>
    <source>
        <strain evidence="5 6">12C11_DIV0727</strain>
    </source>
</reference>
<feature type="domain" description="MucBP" evidence="4">
    <location>
        <begin position="203"/>
        <end position="265"/>
    </location>
</feature>
<keyword evidence="2" id="KW-0812">Transmembrane</keyword>
<evidence type="ECO:0000313" key="6">
    <source>
        <dbReference type="Proteomes" id="UP000195080"/>
    </source>
</evidence>
<evidence type="ECO:0000256" key="3">
    <source>
        <dbReference type="SAM" id="SignalP"/>
    </source>
</evidence>
<dbReference type="Gene3D" id="3.10.20.320">
    <property type="entry name" value="Putative peptidoglycan bound protein (lpxtg motif)"/>
    <property type="match status" value="2"/>
</dbReference>
<feature type="transmembrane region" description="Helical" evidence="2">
    <location>
        <begin position="131"/>
        <end position="152"/>
    </location>
</feature>
<evidence type="ECO:0000256" key="2">
    <source>
        <dbReference type="SAM" id="Phobius"/>
    </source>
</evidence>
<keyword evidence="1" id="KW-0677">Repeat</keyword>
<gene>
    <name evidence="5" type="ORF">A5866_002089</name>
</gene>
<proteinExistence type="predicted"/>
<dbReference type="Proteomes" id="UP000195080">
    <property type="component" value="Chromosome"/>
</dbReference>
<keyword evidence="6" id="KW-1185">Reference proteome</keyword>
<organism evidence="5 6">
    <name type="scientific">Candidatus Enterococcus lemimoniae</name>
    <dbReference type="NCBI Taxonomy" id="1834167"/>
    <lineage>
        <taxon>Bacteria</taxon>
        <taxon>Bacillati</taxon>
        <taxon>Bacillota</taxon>
        <taxon>Bacilli</taxon>
        <taxon>Lactobacillales</taxon>
        <taxon>Enterococcaceae</taxon>
        <taxon>Enterococcus</taxon>
    </lineage>
</organism>
<dbReference type="EMBL" id="CP147248">
    <property type="protein sequence ID" value="WYJ87005.1"/>
    <property type="molecule type" value="Genomic_DNA"/>
</dbReference>
<dbReference type="RefSeq" id="WP_086445465.1">
    <property type="nucleotide sequence ID" value="NZ_CP147248.1"/>
</dbReference>
<feature type="domain" description="MucBP" evidence="4">
    <location>
        <begin position="273"/>
        <end position="340"/>
    </location>
</feature>
<keyword evidence="2" id="KW-0472">Membrane</keyword>
<feature type="transmembrane region" description="Helical" evidence="2">
    <location>
        <begin position="106"/>
        <end position="124"/>
    </location>
</feature>
<reference evidence="6" key="1">
    <citation type="submission" date="2017-05" db="EMBL/GenBank/DDBJ databases">
        <title>The Genome Sequence of EEnterococcus faecalis 9F2_4866.</title>
        <authorList>
            <consortium name="The Broad Institute Genomics Platform"/>
            <consortium name="The Broad Institute Genomic Center for Infectious Diseases"/>
            <person name="Earl A."/>
            <person name="Manson A."/>
            <person name="Schwartman J."/>
            <person name="Gilmore M."/>
            <person name="Abouelleil A."/>
            <person name="Cao P."/>
            <person name="Chapman S."/>
            <person name="Cusick C."/>
            <person name="Shea T."/>
            <person name="Young S."/>
            <person name="Neafsey D."/>
            <person name="Nusbaum C."/>
            <person name="Birren B."/>
        </authorList>
    </citation>
    <scope>NUCLEOTIDE SEQUENCE [LARGE SCALE GENOMIC DNA]</scope>
    <source>
        <strain evidence="6">12C11_DIV0727</strain>
    </source>
</reference>
<dbReference type="InterPro" id="IPR009459">
    <property type="entry name" value="MucBP_dom"/>
</dbReference>
<feature type="signal peptide" evidence="3">
    <location>
        <begin position="1"/>
        <end position="27"/>
    </location>
</feature>
<sequence>MHKKKTLCLLAGFVFFLSFLSSSIVLAAEDDSTSTIVYNYASIDTLTDEQRNNIIQGNPSETNLHDSENYLFVYQKEDLKTEQNKNSNVSGNKMLLKTGDTGSNKGLVTLGSAFILGSIVFFSWKKKQRKHFLLIFIFLGGSGFTSSFAYAIEQEYLREPVSVIAPKGTKETKKPEVISGYTYIGYIHTFDNNNVPIPEKKGTVIVNYQNENGDTLIPSEILEGTLGKTFETTLKDIEGYSYKRVEGNPKGVISETTQVVTYVYTKVPVAEGNILINYVDQEGNEIHESQIISGNIGDLYDASTDNYQLKIEGYTLDTTKLPSNIKGVIKQQKQEVRFVYNKEVQDATITIKFIDSDGNPFTLYNLMTYKNGSLIPRYPNLDKYHMQLDYNKQLYNQGEQVPNIVLQSKIDETYSLPEKMTFKILDAEGNEVSQVGSVNEDTSYSGIRYWQNYNQIPDNREGIVDSENIVITYRILAYVFSTPPDEE</sequence>
<name>A0ABZ2T6J8_9ENTE</name>
<feature type="chain" id="PRO_5045938739" description="MucBP domain-containing protein" evidence="3">
    <location>
        <begin position="28"/>
        <end position="487"/>
    </location>
</feature>